<dbReference type="GO" id="GO:0043743">
    <property type="term" value="F:LPPG:FO 2-phospho-L-lactate transferase activity"/>
    <property type="evidence" value="ECO:0007669"/>
    <property type="project" value="InterPro"/>
</dbReference>
<dbReference type="AlphaFoldDB" id="A0AAF0J6R1"/>
<gene>
    <name evidence="2" type="ORF">MCUN1_002685</name>
</gene>
<evidence type="ECO:0000313" key="3">
    <source>
        <dbReference type="Proteomes" id="UP001219933"/>
    </source>
</evidence>
<evidence type="ECO:0000256" key="1">
    <source>
        <dbReference type="SAM" id="MobiDB-lite"/>
    </source>
</evidence>
<dbReference type="Pfam" id="PF01933">
    <property type="entry name" value="CofD"/>
    <property type="match status" value="1"/>
</dbReference>
<dbReference type="PANTHER" id="PTHR31240:SF0">
    <property type="entry name" value="MATERNAL EFFECT EMBRYO ARREST 18"/>
    <property type="match status" value="1"/>
</dbReference>
<protein>
    <submittedName>
        <fullName evidence="2">Uncharacterized protein</fullName>
    </submittedName>
</protein>
<accession>A0AAF0J6R1</accession>
<dbReference type="EMBL" id="CP119879">
    <property type="protein sequence ID" value="WFD35817.1"/>
    <property type="molecule type" value="Genomic_DNA"/>
</dbReference>
<dbReference type="Gene3D" id="3.40.50.10680">
    <property type="entry name" value="CofD-like domains"/>
    <property type="match status" value="1"/>
</dbReference>
<sequence length="425" mass="47200">MGGPSLGDIRSRLMRLAALSQTQRHERPLLSFDRSTEALHTLLSYRLPTIGTSRDVRQEWMDIIEGKHHLWNGIDAEKRECVRGFLVQFESEVLQRAHRGFNFRGGSIGNFFLCAMQRFFRSIQSAIFLFSAVTDIPVGLPQCQVLPAINTNNTTTIAALLRDRTVLMGQCEISHPPMAGADAMPPLGESGVLPSRPSIGHNIFRSENPSPLDSMDEADWSDEDQRPLASIGGTRGSRSGPMRHESFSLGNIVFNKQEEMPLPAPIERVYYVNTYGNEVFPQPNDSYLLGIERSNTLIYSCGSLWTSIVPCLALRGLARAIARSRSLKRKVLILNGVYDRETNGMTATDFVRVITGTLNHANDPSRPNIQRYAVDELVTHVIYPANGEIQLNVDELTQLGVQCVPVQGESSLIDANVLRSALELI</sequence>
<evidence type="ECO:0000313" key="2">
    <source>
        <dbReference type="EMBL" id="WFD35817.1"/>
    </source>
</evidence>
<keyword evidence="3" id="KW-1185">Reference proteome</keyword>
<dbReference type="PANTHER" id="PTHR31240">
    <property type="entry name" value="MATERNAL EFFECT EMBRYO ARREST 18"/>
    <property type="match status" value="1"/>
</dbReference>
<reference evidence="2" key="1">
    <citation type="submission" date="2023-03" db="EMBL/GenBank/DDBJ databases">
        <title>Mating type loci evolution in Malassezia.</title>
        <authorList>
            <person name="Coelho M.A."/>
        </authorList>
    </citation>
    <scope>NUCLEOTIDE SEQUENCE</scope>
    <source>
        <strain evidence="2">CBS 11721</strain>
    </source>
</reference>
<feature type="region of interest" description="Disordered" evidence="1">
    <location>
        <begin position="198"/>
        <end position="243"/>
    </location>
</feature>
<dbReference type="InterPro" id="IPR002882">
    <property type="entry name" value="CofD"/>
</dbReference>
<dbReference type="InterPro" id="IPR038136">
    <property type="entry name" value="CofD-like_dom_sf"/>
</dbReference>
<proteinExistence type="predicted"/>
<name>A0AAF0J6R1_9BASI</name>
<dbReference type="SUPFAM" id="SSF142338">
    <property type="entry name" value="CofD-like"/>
    <property type="match status" value="1"/>
</dbReference>
<organism evidence="2 3">
    <name type="scientific">Malassezia cuniculi</name>
    <dbReference type="NCBI Taxonomy" id="948313"/>
    <lineage>
        <taxon>Eukaryota</taxon>
        <taxon>Fungi</taxon>
        <taxon>Dikarya</taxon>
        <taxon>Basidiomycota</taxon>
        <taxon>Ustilaginomycotina</taxon>
        <taxon>Malasseziomycetes</taxon>
        <taxon>Malasseziales</taxon>
        <taxon>Malasseziaceae</taxon>
        <taxon>Malassezia</taxon>
    </lineage>
</organism>
<dbReference type="Proteomes" id="UP001219933">
    <property type="component" value="Chromosome 3"/>
</dbReference>